<reference evidence="1" key="1">
    <citation type="journal article" date="2021" name="Sci. Rep.">
        <title>Diploid genomic architecture of Nitzschia inconspicua, an elite biomass production diatom.</title>
        <authorList>
            <person name="Oliver A."/>
            <person name="Podell S."/>
            <person name="Pinowska A."/>
            <person name="Traller J.C."/>
            <person name="Smith S.R."/>
            <person name="McClure R."/>
            <person name="Beliaev A."/>
            <person name="Bohutskyi P."/>
            <person name="Hill E.A."/>
            <person name="Rabines A."/>
            <person name="Zheng H."/>
            <person name="Allen L.Z."/>
            <person name="Kuo A."/>
            <person name="Grigoriev I.V."/>
            <person name="Allen A.E."/>
            <person name="Hazlebeck D."/>
            <person name="Allen E.E."/>
        </authorList>
    </citation>
    <scope>NUCLEOTIDE SEQUENCE</scope>
    <source>
        <strain evidence="1">Hildebrandi</strain>
    </source>
</reference>
<protein>
    <submittedName>
        <fullName evidence="1">Uncharacterized protein</fullName>
    </submittedName>
</protein>
<dbReference type="Proteomes" id="UP000693970">
    <property type="component" value="Unassembled WGS sequence"/>
</dbReference>
<evidence type="ECO:0000313" key="1">
    <source>
        <dbReference type="EMBL" id="KAG7355576.1"/>
    </source>
</evidence>
<proteinExistence type="predicted"/>
<organism evidence="1 2">
    <name type="scientific">Nitzschia inconspicua</name>
    <dbReference type="NCBI Taxonomy" id="303405"/>
    <lineage>
        <taxon>Eukaryota</taxon>
        <taxon>Sar</taxon>
        <taxon>Stramenopiles</taxon>
        <taxon>Ochrophyta</taxon>
        <taxon>Bacillariophyta</taxon>
        <taxon>Bacillariophyceae</taxon>
        <taxon>Bacillariophycidae</taxon>
        <taxon>Bacillariales</taxon>
        <taxon>Bacillariaceae</taxon>
        <taxon>Nitzschia</taxon>
    </lineage>
</organism>
<comment type="caution">
    <text evidence="1">The sequence shown here is derived from an EMBL/GenBank/DDBJ whole genome shotgun (WGS) entry which is preliminary data.</text>
</comment>
<gene>
    <name evidence="1" type="ORF">IV203_000262</name>
</gene>
<name>A0A9K3L666_9STRA</name>
<keyword evidence="2" id="KW-1185">Reference proteome</keyword>
<dbReference type="AlphaFoldDB" id="A0A9K3L666"/>
<reference evidence="1" key="2">
    <citation type="submission" date="2021-04" db="EMBL/GenBank/DDBJ databases">
        <authorList>
            <person name="Podell S."/>
        </authorList>
    </citation>
    <scope>NUCLEOTIDE SEQUENCE</scope>
    <source>
        <strain evidence="1">Hildebrandi</strain>
    </source>
</reference>
<evidence type="ECO:0000313" key="2">
    <source>
        <dbReference type="Proteomes" id="UP000693970"/>
    </source>
</evidence>
<dbReference type="EMBL" id="JAGRRH010000015">
    <property type="protein sequence ID" value="KAG7355576.1"/>
    <property type="molecule type" value="Genomic_DNA"/>
</dbReference>
<accession>A0A9K3L666</accession>
<sequence>MQQEATRSEDSYNDQRLAELLRSHAPQNRQLITSKTFWIKNNQDVSVHPANVAPSTHPSLSFPLGKLVFEDLCLLGLFAKKLQNAMALGSMSQQYPASPIPTFLIEKFA</sequence>